<protein>
    <submittedName>
        <fullName evidence="4">DNA-processing protein DprA</fullName>
    </submittedName>
</protein>
<organism evidence="4 5">
    <name type="scientific">Nostocoides veronense</name>
    <dbReference type="NCBI Taxonomy" id="330836"/>
    <lineage>
        <taxon>Bacteria</taxon>
        <taxon>Bacillati</taxon>
        <taxon>Actinomycetota</taxon>
        <taxon>Actinomycetes</taxon>
        <taxon>Micrococcales</taxon>
        <taxon>Intrasporangiaceae</taxon>
        <taxon>Nostocoides</taxon>
    </lineage>
</organism>
<evidence type="ECO:0000256" key="1">
    <source>
        <dbReference type="ARBA" id="ARBA00006525"/>
    </source>
</evidence>
<reference evidence="4 5" key="1">
    <citation type="journal article" date="2019" name="Int. J. Syst. Evol. Microbiol.">
        <title>The Global Catalogue of Microorganisms (GCM) 10K type strain sequencing project: providing services to taxonomists for standard genome sequencing and annotation.</title>
        <authorList>
            <consortium name="The Broad Institute Genomics Platform"/>
            <consortium name="The Broad Institute Genome Sequencing Center for Infectious Disease"/>
            <person name="Wu L."/>
            <person name="Ma J."/>
        </authorList>
    </citation>
    <scope>NUCLEOTIDE SEQUENCE [LARGE SCALE GENOMIC DNA]</scope>
    <source>
        <strain evidence="4 5">JCM 15592</strain>
    </source>
</reference>
<dbReference type="InterPro" id="IPR003488">
    <property type="entry name" value="DprA"/>
</dbReference>
<dbReference type="InterPro" id="IPR041614">
    <property type="entry name" value="DprA_WH"/>
</dbReference>
<proteinExistence type="inferred from homology"/>
<name>A0ABN2LWT3_9MICO</name>
<dbReference type="NCBIfam" id="TIGR00732">
    <property type="entry name" value="dprA"/>
    <property type="match status" value="1"/>
</dbReference>
<dbReference type="Proteomes" id="UP001499938">
    <property type="component" value="Unassembled WGS sequence"/>
</dbReference>
<dbReference type="SUPFAM" id="SSF102405">
    <property type="entry name" value="MCP/YpsA-like"/>
    <property type="match status" value="1"/>
</dbReference>
<dbReference type="InterPro" id="IPR057666">
    <property type="entry name" value="DrpA_SLOG"/>
</dbReference>
<keyword evidence="5" id="KW-1185">Reference proteome</keyword>
<dbReference type="InterPro" id="IPR036388">
    <property type="entry name" value="WH-like_DNA-bd_sf"/>
</dbReference>
<dbReference type="Gene3D" id="1.10.10.10">
    <property type="entry name" value="Winged helix-like DNA-binding domain superfamily/Winged helix DNA-binding domain"/>
    <property type="match status" value="1"/>
</dbReference>
<evidence type="ECO:0000259" key="3">
    <source>
        <dbReference type="Pfam" id="PF17782"/>
    </source>
</evidence>
<evidence type="ECO:0000259" key="2">
    <source>
        <dbReference type="Pfam" id="PF02481"/>
    </source>
</evidence>
<feature type="domain" description="Smf/DprA SLOG" evidence="2">
    <location>
        <begin position="75"/>
        <end position="286"/>
    </location>
</feature>
<dbReference type="PANTHER" id="PTHR43022:SF1">
    <property type="entry name" value="PROTEIN SMF"/>
    <property type="match status" value="1"/>
</dbReference>
<gene>
    <name evidence="4" type="primary">dprA</name>
    <name evidence="4" type="ORF">GCM10009811_26690</name>
</gene>
<comment type="caution">
    <text evidence="4">The sequence shown here is derived from an EMBL/GenBank/DDBJ whole genome shotgun (WGS) entry which is preliminary data.</text>
</comment>
<accession>A0ABN2LWT3</accession>
<dbReference type="EMBL" id="BAAAPO010000042">
    <property type="protein sequence ID" value="GAA1801585.1"/>
    <property type="molecule type" value="Genomic_DNA"/>
</dbReference>
<feature type="domain" description="DprA winged helix" evidence="3">
    <location>
        <begin position="301"/>
        <end position="358"/>
    </location>
</feature>
<dbReference type="Gene3D" id="3.40.50.450">
    <property type="match status" value="1"/>
</dbReference>
<dbReference type="Pfam" id="PF17782">
    <property type="entry name" value="WHD_DprA"/>
    <property type="match status" value="1"/>
</dbReference>
<evidence type="ECO:0000313" key="5">
    <source>
        <dbReference type="Proteomes" id="UP001499938"/>
    </source>
</evidence>
<evidence type="ECO:0000313" key="4">
    <source>
        <dbReference type="EMBL" id="GAA1801585.1"/>
    </source>
</evidence>
<dbReference type="PANTHER" id="PTHR43022">
    <property type="entry name" value="PROTEIN SMF"/>
    <property type="match status" value="1"/>
</dbReference>
<comment type="similarity">
    <text evidence="1">Belongs to the DprA/Smf family.</text>
</comment>
<sequence>MTWSAERQARVTWARLAEPADPVIAAYLQRLGHEEALADVHRGGDKRVMSRVAARLETLAGIDDTAICASLDASVIIPGDPAWPEGLDQLEAPPHCLWVRGDAREDLAALCRRSVAIVGARAATAYGLDRAMDLAAEVSARRFTVVSGAALGIDGAAHRGALAAGAATVAVLACGIDRVYPRSHEGLVREIAATGAVVTELPPGSAPYRQRFLLRNRLIAAMTSGTVVIEAALRSGSLATAAAALALGRPVGALPGPVTSMSSAGTHQAIRDGLATLITDGADVADLMGSFGVDAAPERRDPTRPEDALTTAQRQVWQVLPIGRPAQIDELAERAGMDAMSVQIALGPLELAGLARRRGELWSRPASVAS</sequence>
<dbReference type="Pfam" id="PF02481">
    <property type="entry name" value="DNA_processg_A"/>
    <property type="match status" value="1"/>
</dbReference>
<dbReference type="RefSeq" id="WP_344086311.1">
    <property type="nucleotide sequence ID" value="NZ_BAAAPO010000042.1"/>
</dbReference>